<dbReference type="EMBL" id="FMZM01000014">
    <property type="protein sequence ID" value="SDE07684.1"/>
    <property type="molecule type" value="Genomic_DNA"/>
</dbReference>
<accession>A0A1G6ZYC4</accession>
<evidence type="ECO:0008006" key="3">
    <source>
        <dbReference type="Google" id="ProtNLM"/>
    </source>
</evidence>
<dbReference type="SUPFAM" id="SSF141571">
    <property type="entry name" value="Pentapeptide repeat-like"/>
    <property type="match status" value="1"/>
</dbReference>
<proteinExistence type="predicted"/>
<evidence type="ECO:0000313" key="1">
    <source>
        <dbReference type="EMBL" id="SDE07684.1"/>
    </source>
</evidence>
<reference evidence="1 2" key="1">
    <citation type="submission" date="2016-10" db="EMBL/GenBank/DDBJ databases">
        <authorList>
            <person name="de Groot N.N."/>
        </authorList>
    </citation>
    <scope>NUCLEOTIDE SEQUENCE [LARGE SCALE GENOMIC DNA]</scope>
    <source>
        <strain evidence="1 2">CGMCC 4.6858</strain>
    </source>
</reference>
<dbReference type="AlphaFoldDB" id="A0A1G6ZYC4"/>
<organism evidence="1 2">
    <name type="scientific">Nocardioides lianchengensis</name>
    <dbReference type="NCBI Taxonomy" id="1045774"/>
    <lineage>
        <taxon>Bacteria</taxon>
        <taxon>Bacillati</taxon>
        <taxon>Actinomycetota</taxon>
        <taxon>Actinomycetes</taxon>
        <taxon>Propionibacteriales</taxon>
        <taxon>Nocardioidaceae</taxon>
        <taxon>Nocardioides</taxon>
    </lineage>
</organism>
<keyword evidence="2" id="KW-1185">Reference proteome</keyword>
<dbReference type="OrthoDB" id="3781644at2"/>
<name>A0A1G6ZYC4_9ACTN</name>
<gene>
    <name evidence="1" type="ORF">SAMN05421872_114107</name>
</gene>
<dbReference type="STRING" id="1045774.SAMN05421872_114107"/>
<dbReference type="RefSeq" id="WP_090860465.1">
    <property type="nucleotide sequence ID" value="NZ_FMZM01000014.1"/>
</dbReference>
<dbReference type="Proteomes" id="UP000199034">
    <property type="component" value="Unassembled WGS sequence"/>
</dbReference>
<sequence length="199" mass="21009">MRPRLSPSFVVAVLALVVATSGTGYAAGLITSRQIADNTIRSQDIRNGTVTGRDLRDRSVTGADLRDGSVTGADVRDGTLSGADLAAGSVPRSRLATACAAGEERVFGGCVRRAASGPSSFQAAIDDCNRRDGRLPTTLELTWIAAHDEYGWADGSANQYEFTSDYTGANPFTPIAFDRLGFSVSNASGQFFWHHCVTG</sequence>
<evidence type="ECO:0000313" key="2">
    <source>
        <dbReference type="Proteomes" id="UP000199034"/>
    </source>
</evidence>
<protein>
    <recommendedName>
        <fullName evidence="3">Pentapeptide repeat-containing protein</fullName>
    </recommendedName>
</protein>